<evidence type="ECO:0000313" key="3">
    <source>
        <dbReference type="Proteomes" id="UP000005297"/>
    </source>
</evidence>
<keyword evidence="3" id="KW-1185">Reference proteome</keyword>
<sequence>MMIRIHEDKSTTKPATRDNASGKVNYPFPRPLFTNK</sequence>
<gene>
    <name evidence="2" type="ORF">SPV1_02022</name>
</gene>
<feature type="region of interest" description="Disordered" evidence="1">
    <location>
        <begin position="1"/>
        <end position="36"/>
    </location>
</feature>
<name>Q0F264_9PROT</name>
<organism evidence="2 3">
    <name type="scientific">Mariprofundus ferrooxydans PV-1</name>
    <dbReference type="NCBI Taxonomy" id="314345"/>
    <lineage>
        <taxon>Bacteria</taxon>
        <taxon>Pseudomonadati</taxon>
        <taxon>Pseudomonadota</taxon>
        <taxon>Candidatius Mariprofundia</taxon>
        <taxon>Mariprofundales</taxon>
        <taxon>Mariprofundaceae</taxon>
        <taxon>Mariprofundus</taxon>
    </lineage>
</organism>
<evidence type="ECO:0000313" key="2">
    <source>
        <dbReference type="EMBL" id="EAU55686.1"/>
    </source>
</evidence>
<dbReference type="InParanoid" id="Q0F264"/>
<reference evidence="2 3" key="1">
    <citation type="submission" date="2006-09" db="EMBL/GenBank/DDBJ databases">
        <authorList>
            <person name="Emerson D."/>
            <person name="Ferriera S."/>
            <person name="Johnson J."/>
            <person name="Kravitz S."/>
            <person name="Halpern A."/>
            <person name="Remington K."/>
            <person name="Beeson K."/>
            <person name="Tran B."/>
            <person name="Rogers Y.-H."/>
            <person name="Friedman R."/>
            <person name="Venter J.C."/>
        </authorList>
    </citation>
    <scope>NUCLEOTIDE SEQUENCE [LARGE SCALE GENOMIC DNA]</scope>
    <source>
        <strain evidence="2 3">PV-1</strain>
    </source>
</reference>
<evidence type="ECO:0000256" key="1">
    <source>
        <dbReference type="SAM" id="MobiDB-lite"/>
    </source>
</evidence>
<dbReference type="EMBL" id="AATS01000002">
    <property type="protein sequence ID" value="EAU55686.1"/>
    <property type="molecule type" value="Genomic_DNA"/>
</dbReference>
<comment type="caution">
    <text evidence="2">The sequence shown here is derived from an EMBL/GenBank/DDBJ whole genome shotgun (WGS) entry which is preliminary data.</text>
</comment>
<accession>Q0F264</accession>
<dbReference type="Proteomes" id="UP000005297">
    <property type="component" value="Unassembled WGS sequence"/>
</dbReference>
<proteinExistence type="predicted"/>
<dbReference type="AlphaFoldDB" id="Q0F264"/>
<feature type="compositionally biased region" description="Basic and acidic residues" evidence="1">
    <location>
        <begin position="1"/>
        <end position="11"/>
    </location>
</feature>
<protein>
    <submittedName>
        <fullName evidence="2">Uncharacterized protein</fullName>
    </submittedName>
</protein>
<dbReference type="HOGENOM" id="CLU_3356988_0_0_0"/>